<evidence type="ECO:0000313" key="3">
    <source>
        <dbReference type="Proteomes" id="UP000027222"/>
    </source>
</evidence>
<proteinExistence type="predicted"/>
<dbReference type="PANTHER" id="PTHR38886:SF1">
    <property type="entry name" value="NACHT-NTPASE AND P-LOOP NTPASES N-TERMINAL DOMAIN-CONTAINING PROTEIN"/>
    <property type="match status" value="1"/>
</dbReference>
<dbReference type="AlphaFoldDB" id="A0A067TN46"/>
<dbReference type="InterPro" id="IPR031348">
    <property type="entry name" value="PigL_N"/>
</dbReference>
<dbReference type="HOGENOM" id="CLU_1428076_0_0_1"/>
<protein>
    <recommendedName>
        <fullName evidence="1">Azaphilone pigments biosynthesis cluster protein L N-terminal domain-containing protein</fullName>
    </recommendedName>
</protein>
<evidence type="ECO:0000259" key="1">
    <source>
        <dbReference type="Pfam" id="PF17111"/>
    </source>
</evidence>
<organism evidence="2 3">
    <name type="scientific">Galerina marginata (strain CBS 339.88)</name>
    <dbReference type="NCBI Taxonomy" id="685588"/>
    <lineage>
        <taxon>Eukaryota</taxon>
        <taxon>Fungi</taxon>
        <taxon>Dikarya</taxon>
        <taxon>Basidiomycota</taxon>
        <taxon>Agaricomycotina</taxon>
        <taxon>Agaricomycetes</taxon>
        <taxon>Agaricomycetidae</taxon>
        <taxon>Agaricales</taxon>
        <taxon>Agaricineae</taxon>
        <taxon>Strophariaceae</taxon>
        <taxon>Galerina</taxon>
    </lineage>
</organism>
<dbReference type="Pfam" id="PF17111">
    <property type="entry name" value="PigL_N"/>
    <property type="match status" value="1"/>
</dbReference>
<sequence length="190" mass="21287">MVLIPNSFGDIITAAGLALSIYKALSDSVGATYEYQCLIDELYSFHLALQSVNQVLAKSAIPLSEVHAIIEEAASCRKLLEKFWDRIKSYQKSLGGGGRDWKDSWRKIGWGLFKAKEVMDFRQKISQRKQTIAIFLSGLGISLTSSYGEDIQKTLMVLTTTTKEILLVHKQLPRRMEYGLDVPCSLTPHS</sequence>
<feature type="domain" description="Azaphilone pigments biosynthesis cluster protein L N-terminal" evidence="1">
    <location>
        <begin position="18"/>
        <end position="163"/>
    </location>
</feature>
<accession>A0A067TN46</accession>
<dbReference type="OrthoDB" id="3271094at2759"/>
<keyword evidence="3" id="KW-1185">Reference proteome</keyword>
<dbReference type="PANTHER" id="PTHR38886">
    <property type="entry name" value="SESA DOMAIN-CONTAINING PROTEIN"/>
    <property type="match status" value="1"/>
</dbReference>
<name>A0A067TN46_GALM3</name>
<gene>
    <name evidence="2" type="ORF">GALMADRAFT_133896</name>
</gene>
<dbReference type="EMBL" id="KL142368">
    <property type="protein sequence ID" value="KDR84645.1"/>
    <property type="molecule type" value="Genomic_DNA"/>
</dbReference>
<dbReference type="Proteomes" id="UP000027222">
    <property type="component" value="Unassembled WGS sequence"/>
</dbReference>
<evidence type="ECO:0000313" key="2">
    <source>
        <dbReference type="EMBL" id="KDR84645.1"/>
    </source>
</evidence>
<reference evidence="3" key="1">
    <citation type="journal article" date="2014" name="Proc. Natl. Acad. Sci. U.S.A.">
        <title>Extensive sampling of basidiomycete genomes demonstrates inadequacy of the white-rot/brown-rot paradigm for wood decay fungi.</title>
        <authorList>
            <person name="Riley R."/>
            <person name="Salamov A.A."/>
            <person name="Brown D.W."/>
            <person name="Nagy L.G."/>
            <person name="Floudas D."/>
            <person name="Held B.W."/>
            <person name="Levasseur A."/>
            <person name="Lombard V."/>
            <person name="Morin E."/>
            <person name="Otillar R."/>
            <person name="Lindquist E.A."/>
            <person name="Sun H."/>
            <person name="LaButti K.M."/>
            <person name="Schmutz J."/>
            <person name="Jabbour D."/>
            <person name="Luo H."/>
            <person name="Baker S.E."/>
            <person name="Pisabarro A.G."/>
            <person name="Walton J.D."/>
            <person name="Blanchette R.A."/>
            <person name="Henrissat B."/>
            <person name="Martin F."/>
            <person name="Cullen D."/>
            <person name="Hibbett D.S."/>
            <person name="Grigoriev I.V."/>
        </authorList>
    </citation>
    <scope>NUCLEOTIDE SEQUENCE [LARGE SCALE GENOMIC DNA]</scope>
    <source>
        <strain evidence="3">CBS 339.88</strain>
    </source>
</reference>